<dbReference type="PANTHER" id="PTHR31170:SF18">
    <property type="entry name" value="(WILD MALAYSIAN BANANA) HYPOTHETICAL PROTEIN"/>
    <property type="match status" value="1"/>
</dbReference>
<evidence type="ECO:0000256" key="1">
    <source>
        <dbReference type="SAM" id="Phobius"/>
    </source>
</evidence>
<gene>
    <name evidence="2" type="ORF">KSP39_PZI000001</name>
</gene>
<comment type="caution">
    <text evidence="2">The sequence shown here is derived from an EMBL/GenBank/DDBJ whole genome shotgun (WGS) entry which is preliminary data.</text>
</comment>
<name>A0AAP0GG39_9ASPA</name>
<dbReference type="EMBL" id="JBBWWQ010000001">
    <property type="protein sequence ID" value="KAK8957497.1"/>
    <property type="molecule type" value="Genomic_DNA"/>
</dbReference>
<organism evidence="2 3">
    <name type="scientific">Platanthera zijinensis</name>
    <dbReference type="NCBI Taxonomy" id="2320716"/>
    <lineage>
        <taxon>Eukaryota</taxon>
        <taxon>Viridiplantae</taxon>
        <taxon>Streptophyta</taxon>
        <taxon>Embryophyta</taxon>
        <taxon>Tracheophyta</taxon>
        <taxon>Spermatophyta</taxon>
        <taxon>Magnoliopsida</taxon>
        <taxon>Liliopsida</taxon>
        <taxon>Asparagales</taxon>
        <taxon>Orchidaceae</taxon>
        <taxon>Orchidoideae</taxon>
        <taxon>Orchideae</taxon>
        <taxon>Orchidinae</taxon>
        <taxon>Platanthera</taxon>
    </lineage>
</organism>
<dbReference type="InterPro" id="IPR004158">
    <property type="entry name" value="DUF247_pln"/>
</dbReference>
<feature type="transmembrane region" description="Helical" evidence="1">
    <location>
        <begin position="28"/>
        <end position="46"/>
    </location>
</feature>
<keyword evidence="1" id="KW-0812">Transmembrane</keyword>
<dbReference type="Proteomes" id="UP001418222">
    <property type="component" value="Unassembled WGS sequence"/>
</dbReference>
<keyword evidence="1" id="KW-0472">Membrane</keyword>
<dbReference type="PANTHER" id="PTHR31170">
    <property type="entry name" value="BNAC04G53230D PROTEIN"/>
    <property type="match status" value="1"/>
</dbReference>
<feature type="transmembrane region" description="Helical" evidence="1">
    <location>
        <begin position="455"/>
        <end position="476"/>
    </location>
</feature>
<sequence>MYRDGDLPFFSACLLYISFFLPPKQYNILSSLLFVLSFIPSLFTTGRQRADMADEWIIDLTKQLESPPPSTDNELWTTSIYRVPKILTDVNSQAYEPKLASFGPYHHDRHHLRPMEKHKHRALIQFLRRISRASKSPEDVLVAMKRVEPSLRFSYDSLQTEDDGVWTKDEFLKVMITDSCFALEVMLAETRFAFQEPREYHSHDPVFGRHRKNYVIPDLKRDMLLMENQLPLLALTTLADIEGSGIGDVINLIKSFYNISSTSPDNLITEECPRPVEQSFHILDLYRKIMTASGNYFPSYKENVLSATKLRDAGISFCRSATKNFNDISFVGGKLSLPLLEIDDTTESLMLNLMALERLHATAGNEVTAFVFFMNGLINTTDDVDLLRTEEIIKGWVGCDNNIAAMFNRISKEVTLVVYRDDILIDVTHTMNDYCKKKKHKWRASFVDTYLKNPWVLFSLIGGLVLLGLTIVQTVYTVMPYYNA</sequence>
<reference evidence="2 3" key="1">
    <citation type="journal article" date="2022" name="Nat. Plants">
        <title>Genomes of leafy and leafless Platanthera orchids illuminate the evolution of mycoheterotrophy.</title>
        <authorList>
            <person name="Li M.H."/>
            <person name="Liu K.W."/>
            <person name="Li Z."/>
            <person name="Lu H.C."/>
            <person name="Ye Q.L."/>
            <person name="Zhang D."/>
            <person name="Wang J.Y."/>
            <person name="Li Y.F."/>
            <person name="Zhong Z.M."/>
            <person name="Liu X."/>
            <person name="Yu X."/>
            <person name="Liu D.K."/>
            <person name="Tu X.D."/>
            <person name="Liu B."/>
            <person name="Hao Y."/>
            <person name="Liao X.Y."/>
            <person name="Jiang Y.T."/>
            <person name="Sun W.H."/>
            <person name="Chen J."/>
            <person name="Chen Y.Q."/>
            <person name="Ai Y."/>
            <person name="Zhai J.W."/>
            <person name="Wu S.S."/>
            <person name="Zhou Z."/>
            <person name="Hsiao Y.Y."/>
            <person name="Wu W.L."/>
            <person name="Chen Y.Y."/>
            <person name="Lin Y.F."/>
            <person name="Hsu J.L."/>
            <person name="Li C.Y."/>
            <person name="Wang Z.W."/>
            <person name="Zhao X."/>
            <person name="Zhong W.Y."/>
            <person name="Ma X.K."/>
            <person name="Ma L."/>
            <person name="Huang J."/>
            <person name="Chen G.Z."/>
            <person name="Huang M.Z."/>
            <person name="Huang L."/>
            <person name="Peng D.H."/>
            <person name="Luo Y.B."/>
            <person name="Zou S.Q."/>
            <person name="Chen S.P."/>
            <person name="Lan S."/>
            <person name="Tsai W.C."/>
            <person name="Van de Peer Y."/>
            <person name="Liu Z.J."/>
        </authorList>
    </citation>
    <scope>NUCLEOTIDE SEQUENCE [LARGE SCALE GENOMIC DNA]</scope>
    <source>
        <strain evidence="2">Lor287</strain>
    </source>
</reference>
<keyword evidence="1" id="KW-1133">Transmembrane helix</keyword>
<dbReference type="AlphaFoldDB" id="A0AAP0GG39"/>
<keyword evidence="3" id="KW-1185">Reference proteome</keyword>
<accession>A0AAP0GG39</accession>
<protein>
    <submittedName>
        <fullName evidence="2">UPF0481 protein</fullName>
    </submittedName>
</protein>
<evidence type="ECO:0000313" key="2">
    <source>
        <dbReference type="EMBL" id="KAK8957497.1"/>
    </source>
</evidence>
<dbReference type="Pfam" id="PF03140">
    <property type="entry name" value="DUF247"/>
    <property type="match status" value="1"/>
</dbReference>
<evidence type="ECO:0000313" key="3">
    <source>
        <dbReference type="Proteomes" id="UP001418222"/>
    </source>
</evidence>
<proteinExistence type="predicted"/>